<dbReference type="CDD" id="cd05260">
    <property type="entry name" value="GDP_MD_SDR_e"/>
    <property type="match status" value="1"/>
</dbReference>
<evidence type="ECO:0000313" key="10">
    <source>
        <dbReference type="Proteomes" id="UP000029640"/>
    </source>
</evidence>
<organism evidence="9 10">
    <name type="scientific">Pseudohaliea rubra DSM 19751</name>
    <dbReference type="NCBI Taxonomy" id="1265313"/>
    <lineage>
        <taxon>Bacteria</taxon>
        <taxon>Pseudomonadati</taxon>
        <taxon>Pseudomonadota</taxon>
        <taxon>Gammaproteobacteria</taxon>
        <taxon>Cellvibrionales</taxon>
        <taxon>Halieaceae</taxon>
        <taxon>Pseudohaliea</taxon>
    </lineage>
</organism>
<evidence type="ECO:0000256" key="1">
    <source>
        <dbReference type="ARBA" id="ARBA00000188"/>
    </source>
</evidence>
<evidence type="ECO:0000256" key="2">
    <source>
        <dbReference type="ARBA" id="ARBA00001937"/>
    </source>
</evidence>
<dbReference type="Pfam" id="PF16363">
    <property type="entry name" value="GDP_Man_Dehyd"/>
    <property type="match status" value="1"/>
</dbReference>
<proteinExistence type="inferred from homology"/>
<name>A0A095VRS5_9GAMM</name>
<dbReference type="HAMAP" id="MF_00955">
    <property type="entry name" value="GDP_Man_dehydratase"/>
    <property type="match status" value="1"/>
</dbReference>
<evidence type="ECO:0000256" key="5">
    <source>
        <dbReference type="ARBA" id="ARBA00023239"/>
    </source>
</evidence>
<reference evidence="9 10" key="1">
    <citation type="journal article" date="2014" name="Genome Announc.">
        <title>Genome Sequence of Gammaproteobacterial Pseudohaliea rubra Type Strain DSM 19751, Isolated from Coastal Seawater of the Mediterranean Sea.</title>
        <authorList>
            <person name="Spring S."/>
            <person name="Fiebig A."/>
            <person name="Riedel T."/>
            <person name="Goker M."/>
            <person name="Klenk H.P."/>
        </authorList>
    </citation>
    <scope>NUCLEOTIDE SEQUENCE [LARGE SCALE GENOMIC DNA]</scope>
    <source>
        <strain evidence="9 10">DSM 19751</strain>
    </source>
</reference>
<comment type="caution">
    <text evidence="9">The sequence shown here is derived from an EMBL/GenBank/DDBJ whole genome shotgun (WGS) entry which is preliminary data.</text>
</comment>
<dbReference type="EMBL" id="AUVB01000046">
    <property type="protein sequence ID" value="KGE03798.1"/>
    <property type="molecule type" value="Genomic_DNA"/>
</dbReference>
<comment type="function">
    <text evidence="6 7">Catalyzes the conversion of GDP-D-mannose to GDP-4-dehydro-6-deoxy-D-mannose.</text>
</comment>
<dbReference type="EC" id="4.2.1.47" evidence="4 7"/>
<keyword evidence="7" id="KW-0521">NADP</keyword>
<dbReference type="HOGENOM" id="CLU_007383_14_0_6"/>
<dbReference type="NCBIfam" id="TIGR01472">
    <property type="entry name" value="gmd"/>
    <property type="match status" value="1"/>
</dbReference>
<evidence type="ECO:0000256" key="3">
    <source>
        <dbReference type="ARBA" id="ARBA00009263"/>
    </source>
</evidence>
<dbReference type="FunFam" id="3.40.50.720:FF:000924">
    <property type="entry name" value="GDP-mannose 4,6 dehydratase"/>
    <property type="match status" value="1"/>
</dbReference>
<keyword evidence="5 7" id="KW-0456">Lyase</keyword>
<accession>A0A095VRS5</accession>
<dbReference type="PATRIC" id="fig|1265313.6.peg.1529"/>
<dbReference type="SUPFAM" id="SSF51735">
    <property type="entry name" value="NAD(P)-binding Rossmann-fold domains"/>
    <property type="match status" value="1"/>
</dbReference>
<dbReference type="PANTHER" id="PTHR43715:SF1">
    <property type="entry name" value="GDP-MANNOSE 4,6 DEHYDRATASE"/>
    <property type="match status" value="1"/>
</dbReference>
<dbReference type="GO" id="GO:0042351">
    <property type="term" value="P:'de novo' GDP-L-fucose biosynthetic process"/>
    <property type="evidence" value="ECO:0007669"/>
    <property type="project" value="TreeGrafter"/>
</dbReference>
<dbReference type="GO" id="GO:0008446">
    <property type="term" value="F:GDP-mannose 4,6-dehydratase activity"/>
    <property type="evidence" value="ECO:0007669"/>
    <property type="project" value="UniProtKB-UniRule"/>
</dbReference>
<dbReference type="InterPro" id="IPR006368">
    <property type="entry name" value="GDP_Man_deHydtase"/>
</dbReference>
<comment type="cofactor">
    <cofactor evidence="2 7">
        <name>NADP(+)</name>
        <dbReference type="ChEBI" id="CHEBI:58349"/>
    </cofactor>
</comment>
<dbReference type="InterPro" id="IPR036291">
    <property type="entry name" value="NAD(P)-bd_dom_sf"/>
</dbReference>
<dbReference type="PANTHER" id="PTHR43715">
    <property type="entry name" value="GDP-MANNOSE 4,6-DEHYDRATASE"/>
    <property type="match status" value="1"/>
</dbReference>
<dbReference type="Proteomes" id="UP000029640">
    <property type="component" value="Unassembled WGS sequence"/>
</dbReference>
<comment type="caution">
    <text evidence="7">Lacks conserved residue(s) required for the propagation of feature annotation.</text>
</comment>
<evidence type="ECO:0000313" key="9">
    <source>
        <dbReference type="EMBL" id="KGE03798.1"/>
    </source>
</evidence>
<dbReference type="Gene3D" id="3.90.25.10">
    <property type="entry name" value="UDP-galactose 4-epimerase, domain 1"/>
    <property type="match status" value="1"/>
</dbReference>
<dbReference type="AlphaFoldDB" id="A0A095VRS5"/>
<evidence type="ECO:0000256" key="7">
    <source>
        <dbReference type="HAMAP-Rule" id="MF_00955"/>
    </source>
</evidence>
<keyword evidence="10" id="KW-1185">Reference proteome</keyword>
<dbReference type="STRING" id="1265313.HRUBRA_01545"/>
<dbReference type="InterPro" id="IPR016040">
    <property type="entry name" value="NAD(P)-bd_dom"/>
</dbReference>
<gene>
    <name evidence="7" type="primary">gmd</name>
    <name evidence="9" type="ORF">HRUBRA_01545</name>
</gene>
<dbReference type="Gene3D" id="3.40.50.720">
    <property type="entry name" value="NAD(P)-binding Rossmann-like Domain"/>
    <property type="match status" value="1"/>
</dbReference>
<evidence type="ECO:0000256" key="4">
    <source>
        <dbReference type="ARBA" id="ARBA00011989"/>
    </source>
</evidence>
<evidence type="ECO:0000259" key="8">
    <source>
        <dbReference type="Pfam" id="PF16363"/>
    </source>
</evidence>
<comment type="similarity">
    <text evidence="3 7">Belongs to the NAD(P)-dependent epimerase/dehydratase family. GDP-mannose 4,6-dehydratase subfamily.</text>
</comment>
<protein>
    <recommendedName>
        <fullName evidence="4 7">GDP-mannose 4,6-dehydratase</fullName>
        <ecNumber evidence="4 7">4.2.1.47</ecNumber>
    </recommendedName>
    <alternativeName>
        <fullName evidence="7">GDP-D-mannose dehydratase</fullName>
    </alternativeName>
</protein>
<comment type="catalytic activity">
    <reaction evidence="1 7">
        <text>GDP-alpha-D-mannose = GDP-4-dehydro-alpha-D-rhamnose + H2O</text>
        <dbReference type="Rhea" id="RHEA:23820"/>
        <dbReference type="ChEBI" id="CHEBI:15377"/>
        <dbReference type="ChEBI" id="CHEBI:57527"/>
        <dbReference type="ChEBI" id="CHEBI:57964"/>
        <dbReference type="EC" id="4.2.1.47"/>
    </reaction>
</comment>
<dbReference type="eggNOG" id="COG1089">
    <property type="taxonomic scope" value="Bacteria"/>
</dbReference>
<evidence type="ECO:0000256" key="6">
    <source>
        <dbReference type="ARBA" id="ARBA00059383"/>
    </source>
</evidence>
<sequence>MGNKKDRGLKKALITGITGQDGSYLAEFLLEKGYEVHGIKRRASLFNTERIDHLYQDPHEEDKRLILHYGDLTDASNLIRVVQEVQPDEIYNLGAQSHVAVSFESPEYTADVDALGSLRLLEAIRLLGLQDKTRFYQASTSELYGLVQETPQTENTPFYPRSPYGVAKLYAYWITVNYRESYGMYACNGILFNHESPRRGETFVTRKITRGLANIAQGLEDCLYMGNLNALRDWGHAKDYVRMQWLMLQQEAAEDYVIATGQQYSIREFIRWAAADLGLALEFEGDGVSEVARVTAVEGEMAPAVSVGDVVVRVDPRYFRPAEVETLLGDPAKAKTQLGWEPEITARAMCAEMVAEDLKAAERNALLRAHGHDVAMPQDL</sequence>
<feature type="domain" description="NAD(P)-binding" evidence="8">
    <location>
        <begin position="13"/>
        <end position="353"/>
    </location>
</feature>
<dbReference type="GO" id="GO:0070401">
    <property type="term" value="F:NADP+ binding"/>
    <property type="evidence" value="ECO:0007669"/>
    <property type="project" value="UniProtKB-UniRule"/>
</dbReference>